<dbReference type="EMBL" id="OX459964">
    <property type="protein sequence ID" value="CAI9169050.1"/>
    <property type="molecule type" value="Genomic_DNA"/>
</dbReference>
<feature type="compositionally biased region" description="Polar residues" evidence="1">
    <location>
        <begin position="89"/>
        <end position="99"/>
    </location>
</feature>
<organism evidence="2 3">
    <name type="scientific">Rangifer tarandus platyrhynchus</name>
    <name type="common">Svalbard reindeer</name>
    <dbReference type="NCBI Taxonomy" id="3082113"/>
    <lineage>
        <taxon>Eukaryota</taxon>
        <taxon>Metazoa</taxon>
        <taxon>Chordata</taxon>
        <taxon>Craniata</taxon>
        <taxon>Vertebrata</taxon>
        <taxon>Euteleostomi</taxon>
        <taxon>Mammalia</taxon>
        <taxon>Eutheria</taxon>
        <taxon>Laurasiatheria</taxon>
        <taxon>Artiodactyla</taxon>
        <taxon>Ruminantia</taxon>
        <taxon>Pecora</taxon>
        <taxon>Cervidae</taxon>
        <taxon>Odocoileinae</taxon>
        <taxon>Rangifer</taxon>
    </lineage>
</organism>
<accession>A0ABN8Z5B0</accession>
<feature type="compositionally biased region" description="Basic and acidic residues" evidence="1">
    <location>
        <begin position="29"/>
        <end position="49"/>
    </location>
</feature>
<name>A0ABN8Z5B0_RANTA</name>
<feature type="region of interest" description="Disordered" evidence="1">
    <location>
        <begin position="346"/>
        <end position="374"/>
    </location>
</feature>
<evidence type="ECO:0000256" key="1">
    <source>
        <dbReference type="SAM" id="MobiDB-lite"/>
    </source>
</evidence>
<proteinExistence type="predicted"/>
<protein>
    <submittedName>
        <fullName evidence="2">Uncharacterized protein</fullName>
    </submittedName>
</protein>
<evidence type="ECO:0000313" key="2">
    <source>
        <dbReference type="EMBL" id="CAI9169050.1"/>
    </source>
</evidence>
<dbReference type="Proteomes" id="UP001176941">
    <property type="component" value="Chromosome 28"/>
</dbReference>
<sequence length="542" mass="58589">MEKRGKKMGLGRNKGFSFCGLKRYLDRSSKGREGLGVHKSVEGTPEHHGTLRQGHQTSAEALRMLNVAIPSRAHSQLARRARRRLGEQGPQQAAPTGANSRRRRDPPSPHVSTQQALVPLGGRFPPLRCPRLSLFASTAPASACVSPASPTPCLPATITHVHTRPTHEHARAHTFSGGTKPVVKTSFASVHSGLTLRDASAFIQAAGKSAKPDVRGLGFWKPFHFSPMRRVTCEEAALAGSQPCCARGPTHAWPRAPRLGLQGRLRFPGLAGSPTSDAPGEEGAFYSGPQMLLFGKWSQGERKAFIRVFVRFLDDSLLSICCVTGTGTTSAFHTSRLDARCRRELAQQAGRRPHAGPTSHPQGPAPGSYLGGVSSHPRAGGPLRMLSVGSSPGSMLLRCCLSVFPEQAICPQKGSNGKHYKYSKWWKQEVGRKRCSYSQKTHCHFSPVNTYSARSQKQACLNLQNGLRARGTLWRAAPRAVRGSWGAFAKVSMAASLFNLRSAGSRCQISGDRRSGAHPGDTCPSCSDVEGRVTLDVPTWWP</sequence>
<feature type="region of interest" description="Disordered" evidence="1">
    <location>
        <begin position="74"/>
        <end position="119"/>
    </location>
</feature>
<feature type="region of interest" description="Disordered" evidence="1">
    <location>
        <begin position="29"/>
        <end position="55"/>
    </location>
</feature>
<evidence type="ECO:0000313" key="3">
    <source>
        <dbReference type="Proteomes" id="UP001176941"/>
    </source>
</evidence>
<gene>
    <name evidence="2" type="ORF">MRATA1EN1_LOCUS18012</name>
</gene>
<reference evidence="2" key="1">
    <citation type="submission" date="2023-04" db="EMBL/GenBank/DDBJ databases">
        <authorList>
            <consortium name="ELIXIR-Norway"/>
        </authorList>
    </citation>
    <scope>NUCLEOTIDE SEQUENCE [LARGE SCALE GENOMIC DNA]</scope>
</reference>
<keyword evidence="3" id="KW-1185">Reference proteome</keyword>